<accession>A0A161PVP7</accession>
<name>A0A161PVP7_9FIRM</name>
<protein>
    <recommendedName>
        <fullName evidence="1">bis(5'-nucleosyl)-tetraphosphatase (symmetrical)</fullName>
        <ecNumber evidence="1">3.6.1.41</ecNumber>
    </recommendedName>
</protein>
<evidence type="ECO:0000259" key="7">
    <source>
        <dbReference type="PROSITE" id="PS51831"/>
    </source>
</evidence>
<dbReference type="InterPro" id="IPR005249">
    <property type="entry name" value="YqeK"/>
</dbReference>
<dbReference type="CDD" id="cd00077">
    <property type="entry name" value="HDc"/>
    <property type="match status" value="1"/>
</dbReference>
<dbReference type="SUPFAM" id="SSF109604">
    <property type="entry name" value="HD-domain/PDEase-like"/>
    <property type="match status" value="1"/>
</dbReference>
<dbReference type="SMART" id="SM00471">
    <property type="entry name" value="HDc"/>
    <property type="match status" value="1"/>
</dbReference>
<dbReference type="PANTHER" id="PTHR35795:SF1">
    <property type="entry name" value="BIS(5'-NUCLEOSYL)-TETRAPHOSPHATASE, SYMMETRICAL"/>
    <property type="match status" value="1"/>
</dbReference>
<evidence type="ECO:0000256" key="5">
    <source>
        <dbReference type="ARBA" id="ARBA00023004"/>
    </source>
</evidence>
<dbReference type="EMBL" id="LOHZ01000040">
    <property type="protein sequence ID" value="KYO64752.1"/>
    <property type="molecule type" value="Genomic_DNA"/>
</dbReference>
<dbReference type="EC" id="3.6.1.41" evidence="1"/>
<keyword evidence="9" id="KW-1185">Reference proteome</keyword>
<gene>
    <name evidence="8" type="ORF">ATZ99_18100</name>
</gene>
<dbReference type="STRING" id="520767.ATZ99_18100"/>
<dbReference type="NCBIfam" id="TIGR00488">
    <property type="entry name" value="bis(5'-nucleosyl)-tetraphosphatase (symmetrical) YqeK"/>
    <property type="match status" value="1"/>
</dbReference>
<reference evidence="8 9" key="1">
    <citation type="submission" date="2015-12" db="EMBL/GenBank/DDBJ databases">
        <title>Draft genome of Thermovenabulum gondwanense isolated from a red thermophilic microbial mat colonisisng an outflow channel of a bore well.</title>
        <authorList>
            <person name="Patel B.K."/>
        </authorList>
    </citation>
    <scope>NUCLEOTIDE SEQUENCE [LARGE SCALE GENOMIC DNA]</scope>
    <source>
        <strain evidence="8 9">R270</strain>
    </source>
</reference>
<evidence type="ECO:0000313" key="9">
    <source>
        <dbReference type="Proteomes" id="UP000075737"/>
    </source>
</evidence>
<dbReference type="GO" id="GO:0008803">
    <property type="term" value="F:bis(5'-nucleosyl)-tetraphosphatase (symmetrical) activity"/>
    <property type="evidence" value="ECO:0007669"/>
    <property type="project" value="UniProtKB-EC"/>
</dbReference>
<evidence type="ECO:0000256" key="1">
    <source>
        <dbReference type="ARBA" id="ARBA00012506"/>
    </source>
</evidence>
<dbReference type="Proteomes" id="UP000075737">
    <property type="component" value="Unassembled WGS sequence"/>
</dbReference>
<dbReference type="PANTHER" id="PTHR35795">
    <property type="entry name" value="SLR1885 PROTEIN"/>
    <property type="match status" value="1"/>
</dbReference>
<keyword evidence="5" id="KW-0408">Iron</keyword>
<dbReference type="InterPro" id="IPR051094">
    <property type="entry name" value="Diverse_Catalytic_Enzymes"/>
</dbReference>
<dbReference type="OrthoDB" id="5295945at2"/>
<dbReference type="Pfam" id="PF01966">
    <property type="entry name" value="HD"/>
    <property type="match status" value="1"/>
</dbReference>
<dbReference type="InterPro" id="IPR003607">
    <property type="entry name" value="HD/PDEase_dom"/>
</dbReference>
<dbReference type="GO" id="GO:0046872">
    <property type="term" value="F:metal ion binding"/>
    <property type="evidence" value="ECO:0007669"/>
    <property type="project" value="UniProtKB-KW"/>
</dbReference>
<evidence type="ECO:0000313" key="8">
    <source>
        <dbReference type="EMBL" id="KYO64752.1"/>
    </source>
</evidence>
<dbReference type="Gene3D" id="1.10.3210.10">
    <property type="entry name" value="Hypothetical protein af1432"/>
    <property type="match status" value="1"/>
</dbReference>
<comment type="catalytic activity">
    <reaction evidence="6">
        <text>P(1),P(4)-bis(5'-adenosyl) tetraphosphate + H2O = 2 ADP + 2 H(+)</text>
        <dbReference type="Rhea" id="RHEA:24252"/>
        <dbReference type="ChEBI" id="CHEBI:15377"/>
        <dbReference type="ChEBI" id="CHEBI:15378"/>
        <dbReference type="ChEBI" id="CHEBI:58141"/>
        <dbReference type="ChEBI" id="CHEBI:456216"/>
        <dbReference type="EC" id="3.6.1.41"/>
    </reaction>
</comment>
<evidence type="ECO:0000256" key="4">
    <source>
        <dbReference type="ARBA" id="ARBA00022801"/>
    </source>
</evidence>
<organism evidence="8 9">
    <name type="scientific">Thermovenabulum gondwanense</name>
    <dbReference type="NCBI Taxonomy" id="520767"/>
    <lineage>
        <taxon>Bacteria</taxon>
        <taxon>Bacillati</taxon>
        <taxon>Bacillota</taxon>
        <taxon>Clostridia</taxon>
        <taxon>Thermosediminibacterales</taxon>
        <taxon>Thermosediminibacteraceae</taxon>
        <taxon>Thermovenabulum</taxon>
    </lineage>
</organism>
<dbReference type="InterPro" id="IPR006674">
    <property type="entry name" value="HD_domain"/>
</dbReference>
<proteinExistence type="predicted"/>
<dbReference type="GO" id="GO:0000166">
    <property type="term" value="F:nucleotide binding"/>
    <property type="evidence" value="ECO:0007669"/>
    <property type="project" value="UniProtKB-KW"/>
</dbReference>
<dbReference type="PROSITE" id="PS51831">
    <property type="entry name" value="HD"/>
    <property type="match status" value="1"/>
</dbReference>
<dbReference type="RefSeq" id="WP_068748925.1">
    <property type="nucleotide sequence ID" value="NZ_LOHZ01000040.1"/>
</dbReference>
<keyword evidence="4" id="KW-0378">Hydrolase</keyword>
<comment type="caution">
    <text evidence="8">The sequence shown here is derived from an EMBL/GenBank/DDBJ whole genome shotgun (WGS) entry which is preliminary data.</text>
</comment>
<evidence type="ECO:0000256" key="6">
    <source>
        <dbReference type="ARBA" id="ARBA00049417"/>
    </source>
</evidence>
<sequence length="196" mass="22299">MQLDLDLYKLILKKELSQERYLHSIGVMETAINLARKHGVSEYKAAIAGLLHDCAKDIPEEEQLKLALEFGILLDEITCFERVLLHGPVGAKLAEIKFGIKDKEILKAIEIHTTGDENMTLLDKIIYIADYIEPGRDFPGVEDIRDKTYEDLDEGVLMGLNSTIVYVLKKNSLLHPRTIAARNMLLKNRRNKRGEK</sequence>
<dbReference type="AlphaFoldDB" id="A0A161PVP7"/>
<feature type="domain" description="HD" evidence="7">
    <location>
        <begin position="20"/>
        <end position="135"/>
    </location>
</feature>
<evidence type="ECO:0000256" key="3">
    <source>
        <dbReference type="ARBA" id="ARBA00022741"/>
    </source>
</evidence>
<evidence type="ECO:0000256" key="2">
    <source>
        <dbReference type="ARBA" id="ARBA00022723"/>
    </source>
</evidence>
<keyword evidence="3" id="KW-0547">Nucleotide-binding</keyword>
<keyword evidence="2" id="KW-0479">Metal-binding</keyword>
<dbReference type="PATRIC" id="fig|520767.4.peg.1931"/>